<dbReference type="Pfam" id="PF02368">
    <property type="entry name" value="Big_2"/>
    <property type="match status" value="1"/>
</dbReference>
<gene>
    <name evidence="2" type="ORF">ABIA69_004532</name>
</gene>
<dbReference type="Gene3D" id="2.60.40.1080">
    <property type="match status" value="1"/>
</dbReference>
<protein>
    <submittedName>
        <fullName evidence="2">Uncharacterized protein YjdB</fullName>
    </submittedName>
</protein>
<dbReference type="RefSeq" id="WP_354473183.1">
    <property type="nucleotide sequence ID" value="NZ_JBEPSB010000038.1"/>
</dbReference>
<organism evidence="2 3">
    <name type="scientific">Lysinibacillus parviboronicapiens</name>
    <dbReference type="NCBI Taxonomy" id="436516"/>
    <lineage>
        <taxon>Bacteria</taxon>
        <taxon>Bacillati</taxon>
        <taxon>Bacillota</taxon>
        <taxon>Bacilli</taxon>
        <taxon>Bacillales</taxon>
        <taxon>Bacillaceae</taxon>
        <taxon>Lysinibacillus</taxon>
    </lineage>
</organism>
<dbReference type="InterPro" id="IPR003343">
    <property type="entry name" value="Big_2"/>
</dbReference>
<dbReference type="SUPFAM" id="SSF49373">
    <property type="entry name" value="Invasin/intimin cell-adhesion fragments"/>
    <property type="match status" value="1"/>
</dbReference>
<dbReference type="Gene3D" id="2.60.120.260">
    <property type="entry name" value="Galactose-binding domain-like"/>
    <property type="match status" value="1"/>
</dbReference>
<sequence>MNILFKKGFIYLALIMLTLVSFNVESASASEVIDFEEGVTNLNNTTENSAVIGSRLLRPEIGWKRYDDRAEKLQYTSKTEDNYSLYYKATQSYISPGAKLTFKFKGTKIRLVGAKGNASDASTSSSFIIDGKTETFDQYNVNFITQVLLYEKSGLEDTIHTVEIIPSDLKGKRIFIDAIDVDGFLIAPDDIPNAESITLDRNALELLEGSQDKLIATVTPDTAKVIWTSSDESIATVDQNGIVSAIREGQAIITATLNYHFPYGYHYLV</sequence>
<comment type="caution">
    <text evidence="2">The sequence shown here is derived from an EMBL/GenBank/DDBJ whole genome shotgun (WGS) entry which is preliminary data.</text>
</comment>
<accession>A0ABV2PQU6</accession>
<dbReference type="EMBL" id="JBEPSB010000038">
    <property type="protein sequence ID" value="MET4563335.1"/>
    <property type="molecule type" value="Genomic_DNA"/>
</dbReference>
<proteinExistence type="predicted"/>
<dbReference type="InterPro" id="IPR008964">
    <property type="entry name" value="Invasin/intimin_cell_adhesion"/>
</dbReference>
<dbReference type="Proteomes" id="UP001549363">
    <property type="component" value="Unassembled WGS sequence"/>
</dbReference>
<name>A0ABV2PQU6_9BACI</name>
<evidence type="ECO:0000259" key="1">
    <source>
        <dbReference type="SMART" id="SM00635"/>
    </source>
</evidence>
<keyword evidence="3" id="KW-1185">Reference proteome</keyword>
<evidence type="ECO:0000313" key="2">
    <source>
        <dbReference type="EMBL" id="MET4563335.1"/>
    </source>
</evidence>
<dbReference type="SMART" id="SM00635">
    <property type="entry name" value="BID_2"/>
    <property type="match status" value="1"/>
</dbReference>
<evidence type="ECO:0000313" key="3">
    <source>
        <dbReference type="Proteomes" id="UP001549363"/>
    </source>
</evidence>
<feature type="domain" description="BIG2" evidence="1">
    <location>
        <begin position="193"/>
        <end position="266"/>
    </location>
</feature>
<reference evidence="2 3" key="1">
    <citation type="submission" date="2024-06" db="EMBL/GenBank/DDBJ databases">
        <title>Sorghum-associated microbial communities from plants grown in Nebraska, USA.</title>
        <authorList>
            <person name="Schachtman D."/>
        </authorList>
    </citation>
    <scope>NUCLEOTIDE SEQUENCE [LARGE SCALE GENOMIC DNA]</scope>
    <source>
        <strain evidence="2 3">736</strain>
    </source>
</reference>